<comment type="catalytic activity">
    <reaction evidence="7">
        <text>D-ribose 5-phosphate + ATP = 5-phospho-alpha-D-ribose 1-diphosphate + AMP + H(+)</text>
        <dbReference type="Rhea" id="RHEA:15609"/>
        <dbReference type="ChEBI" id="CHEBI:15378"/>
        <dbReference type="ChEBI" id="CHEBI:30616"/>
        <dbReference type="ChEBI" id="CHEBI:58017"/>
        <dbReference type="ChEBI" id="CHEBI:78346"/>
        <dbReference type="ChEBI" id="CHEBI:456215"/>
        <dbReference type="EC" id="2.7.6.1"/>
    </reaction>
</comment>
<dbReference type="EMBL" id="MHIY01000023">
    <property type="protein sequence ID" value="OGY59569.1"/>
    <property type="molecule type" value="Genomic_DNA"/>
</dbReference>
<evidence type="ECO:0000313" key="10">
    <source>
        <dbReference type="Proteomes" id="UP000178744"/>
    </source>
</evidence>
<evidence type="ECO:0000256" key="4">
    <source>
        <dbReference type="ARBA" id="ARBA00022741"/>
    </source>
</evidence>
<dbReference type="Gene3D" id="3.40.50.2020">
    <property type="match status" value="2"/>
</dbReference>
<evidence type="ECO:0000313" key="9">
    <source>
        <dbReference type="EMBL" id="OGY59569.1"/>
    </source>
</evidence>
<dbReference type="SUPFAM" id="SSF53271">
    <property type="entry name" value="PRTase-like"/>
    <property type="match status" value="2"/>
</dbReference>
<dbReference type="Proteomes" id="UP000178744">
    <property type="component" value="Unassembled WGS sequence"/>
</dbReference>
<dbReference type="GO" id="GO:0005737">
    <property type="term" value="C:cytoplasm"/>
    <property type="evidence" value="ECO:0007669"/>
    <property type="project" value="TreeGrafter"/>
</dbReference>
<dbReference type="FunFam" id="3.40.50.2020:FF:000014">
    <property type="entry name" value="Ribose-phosphate pyrophosphokinase 1"/>
    <property type="match status" value="1"/>
</dbReference>
<dbReference type="InterPro" id="IPR005946">
    <property type="entry name" value="Rib-P_diPkinase"/>
</dbReference>
<dbReference type="GO" id="GO:0006164">
    <property type="term" value="P:purine nucleotide biosynthetic process"/>
    <property type="evidence" value="ECO:0007669"/>
    <property type="project" value="TreeGrafter"/>
</dbReference>
<dbReference type="GO" id="GO:0000287">
    <property type="term" value="F:magnesium ion binding"/>
    <property type="evidence" value="ECO:0007669"/>
    <property type="project" value="InterPro"/>
</dbReference>
<feature type="domain" description="Ribose-phosphate pyrophosphokinase N-terminal" evidence="8">
    <location>
        <begin position="1"/>
        <end position="111"/>
    </location>
</feature>
<dbReference type="NCBIfam" id="TIGR01251">
    <property type="entry name" value="ribP_PPkin"/>
    <property type="match status" value="1"/>
</dbReference>
<keyword evidence="4" id="KW-0547">Nucleotide-binding</keyword>
<dbReference type="GO" id="GO:0006015">
    <property type="term" value="P:5-phosphoribose 1-diphosphate biosynthetic process"/>
    <property type="evidence" value="ECO:0007669"/>
    <property type="project" value="TreeGrafter"/>
</dbReference>
<dbReference type="PANTHER" id="PTHR10210:SF32">
    <property type="entry name" value="RIBOSE-PHOSPHATE PYROPHOSPHOKINASE 2"/>
    <property type="match status" value="1"/>
</dbReference>
<reference evidence="9 10" key="1">
    <citation type="journal article" date="2016" name="Nat. Commun.">
        <title>Thousands of microbial genomes shed light on interconnected biogeochemical processes in an aquifer system.</title>
        <authorList>
            <person name="Anantharaman K."/>
            <person name="Brown C.T."/>
            <person name="Hug L.A."/>
            <person name="Sharon I."/>
            <person name="Castelle C.J."/>
            <person name="Probst A.J."/>
            <person name="Thomas B.C."/>
            <person name="Singh A."/>
            <person name="Wilkins M.J."/>
            <person name="Karaoz U."/>
            <person name="Brodie E.L."/>
            <person name="Williams K.H."/>
            <person name="Hubbard S.S."/>
            <person name="Banfield J.F."/>
        </authorList>
    </citation>
    <scope>NUCLEOTIDE SEQUENCE [LARGE SCALE GENOMIC DNA]</scope>
</reference>
<comment type="caution">
    <text evidence="9">The sequence shown here is derived from an EMBL/GenBank/DDBJ whole genome shotgun (WGS) entry which is preliminary data.</text>
</comment>
<keyword evidence="5" id="KW-0418">Kinase</keyword>
<evidence type="ECO:0000256" key="2">
    <source>
        <dbReference type="ARBA" id="ARBA00022679"/>
    </source>
</evidence>
<protein>
    <recommendedName>
        <fullName evidence="1">ribose-phosphate diphosphokinase</fullName>
        <ecNumber evidence="1">2.7.6.1</ecNumber>
    </recommendedName>
</protein>
<keyword evidence="3" id="KW-0545">Nucleotide biosynthesis</keyword>
<evidence type="ECO:0000256" key="5">
    <source>
        <dbReference type="ARBA" id="ARBA00022777"/>
    </source>
</evidence>
<name>A0A1G1Z551_9BACT</name>
<dbReference type="Pfam" id="PF13793">
    <property type="entry name" value="Pribosyltran_N"/>
    <property type="match status" value="1"/>
</dbReference>
<dbReference type="STRING" id="1797690.A3B23_01285"/>
<evidence type="ECO:0000256" key="7">
    <source>
        <dbReference type="ARBA" id="ARBA00049535"/>
    </source>
</evidence>
<dbReference type="GO" id="GO:0004749">
    <property type="term" value="F:ribose phosphate diphosphokinase activity"/>
    <property type="evidence" value="ECO:0007669"/>
    <property type="project" value="UniProtKB-EC"/>
</dbReference>
<accession>A0A1G1Z551</accession>
<gene>
    <name evidence="9" type="ORF">A3B23_01285</name>
</gene>
<dbReference type="InterPro" id="IPR000836">
    <property type="entry name" value="PRTase_dom"/>
</dbReference>
<evidence type="ECO:0000256" key="1">
    <source>
        <dbReference type="ARBA" id="ARBA00013247"/>
    </source>
</evidence>
<keyword evidence="6" id="KW-0067">ATP-binding</keyword>
<dbReference type="SMART" id="SM01400">
    <property type="entry name" value="Pribosyltran_N"/>
    <property type="match status" value="1"/>
</dbReference>
<dbReference type="GO" id="GO:0005524">
    <property type="term" value="F:ATP binding"/>
    <property type="evidence" value="ECO:0007669"/>
    <property type="project" value="UniProtKB-KW"/>
</dbReference>
<dbReference type="Pfam" id="PF14572">
    <property type="entry name" value="Pribosyl_synth"/>
    <property type="match status" value="1"/>
</dbReference>
<proteinExistence type="predicted"/>
<evidence type="ECO:0000256" key="3">
    <source>
        <dbReference type="ARBA" id="ARBA00022727"/>
    </source>
</evidence>
<evidence type="ECO:0000256" key="6">
    <source>
        <dbReference type="ARBA" id="ARBA00022840"/>
    </source>
</evidence>
<organism evidence="9 10">
    <name type="scientific">Candidatus Colwellbacteria bacterium RIFCSPLOWO2_01_FULL_48_10</name>
    <dbReference type="NCBI Taxonomy" id="1797690"/>
    <lineage>
        <taxon>Bacteria</taxon>
        <taxon>Candidatus Colwelliibacteriota</taxon>
    </lineage>
</organism>
<dbReference type="EC" id="2.7.6.1" evidence="1"/>
<dbReference type="GO" id="GO:0002189">
    <property type="term" value="C:ribose phosphate diphosphokinase complex"/>
    <property type="evidence" value="ECO:0007669"/>
    <property type="project" value="TreeGrafter"/>
</dbReference>
<evidence type="ECO:0000259" key="8">
    <source>
        <dbReference type="Pfam" id="PF13793"/>
    </source>
</evidence>
<dbReference type="AlphaFoldDB" id="A0A1G1Z551"/>
<keyword evidence="2" id="KW-0808">Transferase</keyword>
<dbReference type="PANTHER" id="PTHR10210">
    <property type="entry name" value="RIBOSE-PHOSPHATE DIPHOSPHOKINASE FAMILY MEMBER"/>
    <property type="match status" value="1"/>
</dbReference>
<dbReference type="InterPro" id="IPR029099">
    <property type="entry name" value="Pribosyltran_N"/>
</dbReference>
<dbReference type="GO" id="GO:0016301">
    <property type="term" value="F:kinase activity"/>
    <property type="evidence" value="ECO:0007669"/>
    <property type="project" value="UniProtKB-KW"/>
</dbReference>
<sequence length="296" mass="33407">MLIFNLPEYKKLAQEIARGKSEKIKRGGFEKRIFPNGESQLILKSKVAGENCAILGGISAPNELIDLLFLSDLLKKDGAKKVIAVVPYFSLSRQDKSEPDKSWGMKSLSNIFLSSKFDNIISLDLHNEYGRKMFKNKLVSIETVQLFADQIRKICLQDYCVIAPDEGAKARAGKLAELLRCRQFGYFKKVRTNNYTKHLKYHGDIEKIAVIYDDILDTGATLISAVKELRRLGFDEIYIFVTHGQFTGAKWKQLSKFGVKAIYATNSIPKKTTSKLIKELSAAGLIKKYLLSSPRK</sequence>
<dbReference type="CDD" id="cd06223">
    <property type="entry name" value="PRTases_typeI"/>
    <property type="match status" value="1"/>
</dbReference>
<dbReference type="InterPro" id="IPR029057">
    <property type="entry name" value="PRTase-like"/>
</dbReference>